<dbReference type="EMBL" id="OY660868">
    <property type="protein sequence ID" value="CAJ1056566.1"/>
    <property type="molecule type" value="Genomic_DNA"/>
</dbReference>
<keyword evidence="2" id="KW-1185">Reference proteome</keyword>
<dbReference type="AlphaFoldDB" id="A0AAV1F751"/>
<proteinExistence type="predicted"/>
<name>A0AAV1F751_XYRNO</name>
<sequence length="236" mass="26577">MDGLGRIVMPIVGATSNRGQPASDDLYNTSYREFYGQRDPGMVNFSSHLQKPPGHSGFTVNNRPAIHYKPRLDYIENPQMVHRERDFRQLRSYPKTAILEKRNTKGCISRILQHKQGNKATLSLRGCFSQESGYTRGAVTPLACYPTSVLLSPKTKSDSPTKKTIGVKESTGFISNAPNNQAFPNTPFDGSHFTTHYRSMFVHHADKDKCTRAGILSAKKDYAYNRDDMVRFILRG</sequence>
<dbReference type="GO" id="GO:0019902">
    <property type="term" value="F:phosphatase binding"/>
    <property type="evidence" value="ECO:0007669"/>
    <property type="project" value="TreeGrafter"/>
</dbReference>
<evidence type="ECO:0000313" key="2">
    <source>
        <dbReference type="Proteomes" id="UP001178508"/>
    </source>
</evidence>
<gene>
    <name evidence="1" type="ORF">XNOV1_A000632</name>
</gene>
<protein>
    <submittedName>
        <fullName evidence="1">Protein phosphatase 1 regulatory subunit 32 isoform X2</fullName>
    </submittedName>
</protein>
<reference evidence="1" key="1">
    <citation type="submission" date="2023-08" db="EMBL/GenBank/DDBJ databases">
        <authorList>
            <person name="Alioto T."/>
            <person name="Alioto T."/>
            <person name="Gomez Garrido J."/>
        </authorList>
    </citation>
    <scope>NUCLEOTIDE SEQUENCE</scope>
</reference>
<dbReference type="PANTHER" id="PTHR34349:SF1">
    <property type="entry name" value="PROTEIN PHOSPHATASE 1 REGULATORY SUBUNIT 32"/>
    <property type="match status" value="1"/>
</dbReference>
<organism evidence="1 2">
    <name type="scientific">Xyrichtys novacula</name>
    <name type="common">Pearly razorfish</name>
    <name type="synonym">Hemipteronotus novacula</name>
    <dbReference type="NCBI Taxonomy" id="13765"/>
    <lineage>
        <taxon>Eukaryota</taxon>
        <taxon>Metazoa</taxon>
        <taxon>Chordata</taxon>
        <taxon>Craniata</taxon>
        <taxon>Vertebrata</taxon>
        <taxon>Euteleostomi</taxon>
        <taxon>Actinopterygii</taxon>
        <taxon>Neopterygii</taxon>
        <taxon>Teleostei</taxon>
        <taxon>Neoteleostei</taxon>
        <taxon>Acanthomorphata</taxon>
        <taxon>Eupercaria</taxon>
        <taxon>Labriformes</taxon>
        <taxon>Labridae</taxon>
        <taxon>Xyrichtys</taxon>
    </lineage>
</organism>
<dbReference type="PANTHER" id="PTHR34349">
    <property type="entry name" value="PROTEIN PHOSPHATASE 1 REGULATORY SUBUNIT 32"/>
    <property type="match status" value="1"/>
</dbReference>
<dbReference type="Proteomes" id="UP001178508">
    <property type="component" value="Chromosome 5"/>
</dbReference>
<accession>A0AAV1F751</accession>
<evidence type="ECO:0000313" key="1">
    <source>
        <dbReference type="EMBL" id="CAJ1056566.1"/>
    </source>
</evidence>
<dbReference type="InterPro" id="IPR031410">
    <property type="entry name" value="SAXO4"/>
</dbReference>